<evidence type="ECO:0008006" key="3">
    <source>
        <dbReference type="Google" id="ProtNLM"/>
    </source>
</evidence>
<reference evidence="2" key="1">
    <citation type="submission" date="2022-10" db="EMBL/GenBank/DDBJ databases">
        <title>The complete genomes of actinobacterial strains from the NBC collection.</title>
        <authorList>
            <person name="Joergensen T.S."/>
            <person name="Alvarez Arevalo M."/>
            <person name="Sterndorff E.B."/>
            <person name="Faurdal D."/>
            <person name="Vuksanovic O."/>
            <person name="Mourched A.-S."/>
            <person name="Charusanti P."/>
            <person name="Shaw S."/>
            <person name="Blin K."/>
            <person name="Weber T."/>
        </authorList>
    </citation>
    <scope>NUCLEOTIDE SEQUENCE</scope>
    <source>
        <strain evidence="2">NBC_01401</strain>
    </source>
</reference>
<evidence type="ECO:0000313" key="2">
    <source>
        <dbReference type="EMBL" id="WTY99288.1"/>
    </source>
</evidence>
<gene>
    <name evidence="2" type="ORF">OG626_32490</name>
</gene>
<dbReference type="EMBL" id="CP109535">
    <property type="protein sequence ID" value="WTY99288.1"/>
    <property type="molecule type" value="Genomic_DNA"/>
</dbReference>
<evidence type="ECO:0000256" key="1">
    <source>
        <dbReference type="SAM" id="SignalP"/>
    </source>
</evidence>
<keyword evidence="1" id="KW-0732">Signal</keyword>
<protein>
    <recommendedName>
        <fullName evidence="3">Secreted protein</fullName>
    </recommendedName>
</protein>
<feature type="chain" id="PRO_5043984872" description="Secreted protein" evidence="1">
    <location>
        <begin position="31"/>
        <end position="129"/>
    </location>
</feature>
<dbReference type="AlphaFoldDB" id="A0AAU3H384"/>
<sequence>MFNKRKFATGAGVVALAATMTLVGATAAYAGTDERIDVAGGEVTFTADGDYIDAYDLRKDGYCMTAELMITNQPDYWTVSSCGYNTYHYRSLSFINEGAPVYIRACYTKKHSGGSYTRVKCSGWQGAHA</sequence>
<feature type="signal peptide" evidence="1">
    <location>
        <begin position="1"/>
        <end position="30"/>
    </location>
</feature>
<proteinExistence type="predicted"/>
<name>A0AAU3H384_9ACTN</name>
<organism evidence="2">
    <name type="scientific">Streptomyces sp. NBC_01401</name>
    <dbReference type="NCBI Taxonomy" id="2903854"/>
    <lineage>
        <taxon>Bacteria</taxon>
        <taxon>Bacillati</taxon>
        <taxon>Actinomycetota</taxon>
        <taxon>Actinomycetes</taxon>
        <taxon>Kitasatosporales</taxon>
        <taxon>Streptomycetaceae</taxon>
        <taxon>Streptomyces</taxon>
    </lineage>
</organism>
<accession>A0AAU3H384</accession>